<accession>A0ABV0YCU1</accession>
<feature type="transmembrane region" description="Helical" evidence="1">
    <location>
        <begin position="30"/>
        <end position="50"/>
    </location>
</feature>
<reference evidence="2 3" key="1">
    <citation type="submission" date="2021-06" db="EMBL/GenBank/DDBJ databases">
        <authorList>
            <person name="Palmer J.M."/>
        </authorList>
    </citation>
    <scope>NUCLEOTIDE SEQUENCE [LARGE SCALE GENOMIC DNA]</scope>
    <source>
        <strain evidence="2 3">AS_MEX2019</strain>
        <tissue evidence="2">Muscle</tissue>
    </source>
</reference>
<comment type="caution">
    <text evidence="2">The sequence shown here is derived from an EMBL/GenBank/DDBJ whole genome shotgun (WGS) entry which is preliminary data.</text>
</comment>
<dbReference type="PANTHER" id="PTHR31025">
    <property type="entry name" value="SI:CH211-196P9.1-RELATED"/>
    <property type="match status" value="1"/>
</dbReference>
<proteinExistence type="predicted"/>
<sequence length="153" mass="17448">MTAVLQCLSVFLRDDGREFYNVFLQCSAVWFVRGCTLGNHFYFIFLLFLISTGFRCHGRLHIGSCRVIPEVSQQPGPNALHLEPSILECTIVMDDIESCNKAVCFIFGLTYALHLDYPKCLKNTFEFIQRVMLSLCVGNLKPKLQSLNNTLMQ</sequence>
<dbReference type="Proteomes" id="UP001469553">
    <property type="component" value="Unassembled WGS sequence"/>
</dbReference>
<evidence type="ECO:0000256" key="1">
    <source>
        <dbReference type="SAM" id="Phobius"/>
    </source>
</evidence>
<evidence type="ECO:0000313" key="2">
    <source>
        <dbReference type="EMBL" id="MEQ2291316.1"/>
    </source>
</evidence>
<keyword evidence="1" id="KW-0812">Transmembrane</keyword>
<dbReference type="PANTHER" id="PTHR31025:SF19">
    <property type="entry name" value="SI:CH73-42K18.1-RELATED"/>
    <property type="match status" value="1"/>
</dbReference>
<organism evidence="2 3">
    <name type="scientific">Ameca splendens</name>
    <dbReference type="NCBI Taxonomy" id="208324"/>
    <lineage>
        <taxon>Eukaryota</taxon>
        <taxon>Metazoa</taxon>
        <taxon>Chordata</taxon>
        <taxon>Craniata</taxon>
        <taxon>Vertebrata</taxon>
        <taxon>Euteleostomi</taxon>
        <taxon>Actinopterygii</taxon>
        <taxon>Neopterygii</taxon>
        <taxon>Teleostei</taxon>
        <taxon>Neoteleostei</taxon>
        <taxon>Acanthomorphata</taxon>
        <taxon>Ovalentaria</taxon>
        <taxon>Atherinomorphae</taxon>
        <taxon>Cyprinodontiformes</taxon>
        <taxon>Goodeidae</taxon>
        <taxon>Ameca</taxon>
    </lineage>
</organism>
<dbReference type="EMBL" id="JAHRIP010028975">
    <property type="protein sequence ID" value="MEQ2291316.1"/>
    <property type="molecule type" value="Genomic_DNA"/>
</dbReference>
<protein>
    <submittedName>
        <fullName evidence="2">Uncharacterized protein</fullName>
    </submittedName>
</protein>
<name>A0ABV0YCU1_9TELE</name>
<evidence type="ECO:0000313" key="3">
    <source>
        <dbReference type="Proteomes" id="UP001469553"/>
    </source>
</evidence>
<keyword evidence="3" id="KW-1185">Reference proteome</keyword>
<keyword evidence="1" id="KW-1133">Transmembrane helix</keyword>
<gene>
    <name evidence="2" type="ORF">AMECASPLE_012232</name>
</gene>
<keyword evidence="1" id="KW-0472">Membrane</keyword>